<feature type="region of interest" description="Disordered" evidence="1">
    <location>
        <begin position="1"/>
        <end position="52"/>
    </location>
</feature>
<proteinExistence type="predicted"/>
<feature type="non-terminal residue" evidence="2">
    <location>
        <position position="1"/>
    </location>
</feature>
<dbReference type="EMBL" id="GEBQ01000792">
    <property type="protein sequence ID" value="JAT39185.1"/>
    <property type="molecule type" value="Transcribed_RNA"/>
</dbReference>
<dbReference type="AlphaFoldDB" id="A0A1B6MTG5"/>
<feature type="compositionally biased region" description="Pro residues" evidence="1">
    <location>
        <begin position="106"/>
        <end position="118"/>
    </location>
</feature>
<reference evidence="2" key="1">
    <citation type="submission" date="2015-11" db="EMBL/GenBank/DDBJ databases">
        <title>De novo transcriptome assembly of four potential Pierce s Disease insect vectors from Arizona vineyards.</title>
        <authorList>
            <person name="Tassone E.E."/>
        </authorList>
    </citation>
    <scope>NUCLEOTIDE SEQUENCE</scope>
</reference>
<sequence length="146" mass="16074">GPWAEVKRLPYRSRSAVYSPTLDRDNNDSGYSTKICSNSQGPSPSLSGRLQGDDLHGVVSEFYIDQTGLPTTKHHRAVPFHPEGLSMDPHYLGPSPLDPHYLGPSPLEPHYPVPPHYPLPSDLRQLSSDNLPTTECQSLHPEASLV</sequence>
<feature type="compositionally biased region" description="Polar residues" evidence="1">
    <location>
        <begin position="124"/>
        <end position="137"/>
    </location>
</feature>
<accession>A0A1B6MTG5</accession>
<protein>
    <submittedName>
        <fullName evidence="2">Uncharacterized protein</fullName>
    </submittedName>
</protein>
<evidence type="ECO:0000256" key="1">
    <source>
        <dbReference type="SAM" id="MobiDB-lite"/>
    </source>
</evidence>
<organism evidence="2">
    <name type="scientific">Graphocephala atropunctata</name>
    <dbReference type="NCBI Taxonomy" id="36148"/>
    <lineage>
        <taxon>Eukaryota</taxon>
        <taxon>Metazoa</taxon>
        <taxon>Ecdysozoa</taxon>
        <taxon>Arthropoda</taxon>
        <taxon>Hexapoda</taxon>
        <taxon>Insecta</taxon>
        <taxon>Pterygota</taxon>
        <taxon>Neoptera</taxon>
        <taxon>Paraneoptera</taxon>
        <taxon>Hemiptera</taxon>
        <taxon>Auchenorrhyncha</taxon>
        <taxon>Membracoidea</taxon>
        <taxon>Cicadellidae</taxon>
        <taxon>Cicadellinae</taxon>
        <taxon>Cicadellini</taxon>
        <taxon>Graphocephala</taxon>
    </lineage>
</organism>
<feature type="region of interest" description="Disordered" evidence="1">
    <location>
        <begin position="89"/>
        <end position="146"/>
    </location>
</feature>
<evidence type="ECO:0000313" key="2">
    <source>
        <dbReference type="EMBL" id="JAT39185.1"/>
    </source>
</evidence>
<gene>
    <name evidence="2" type="ORF">g.52440</name>
</gene>
<feature type="compositionally biased region" description="Polar residues" evidence="1">
    <location>
        <begin position="28"/>
        <end position="48"/>
    </location>
</feature>
<name>A0A1B6MTG5_9HEMI</name>